<dbReference type="Proteomes" id="UP000028926">
    <property type="component" value="Chromosome"/>
</dbReference>
<proteinExistence type="predicted"/>
<keyword evidence="1" id="KW-0732">Signal</keyword>
<feature type="signal peptide" evidence="1">
    <location>
        <begin position="1"/>
        <end position="34"/>
    </location>
</feature>
<evidence type="ECO:0000313" key="2">
    <source>
        <dbReference type="EMBL" id="AIK96063.1"/>
    </source>
</evidence>
<protein>
    <submittedName>
        <fullName evidence="2">Uncharacterized protein</fullName>
    </submittedName>
</protein>
<reference evidence="2 3" key="1">
    <citation type="submission" date="2014-07" db="EMBL/GenBank/DDBJ databases">
        <title>Comparative genomic insights into amoeba endosymbionts belonging to the families of Holosporaceae and Candidatus Midichloriaceae within Rickettsiales.</title>
        <authorList>
            <person name="Wang Z."/>
            <person name="Wu M."/>
        </authorList>
    </citation>
    <scope>NUCLEOTIDE SEQUENCE [LARGE SCALE GENOMIC DNA]</scope>
    <source>
        <strain evidence="2">PRA3</strain>
    </source>
</reference>
<evidence type="ECO:0000313" key="3">
    <source>
        <dbReference type="Proteomes" id="UP000028926"/>
    </source>
</evidence>
<dbReference type="RefSeq" id="WP_038463985.1">
    <property type="nucleotide sequence ID" value="NZ_CP008941.1"/>
</dbReference>
<sequence>MLKYLNAKKFKSFTFPRLIVAALGFIVNPLPLEAAEIAEKPVHAATSNTPEVGQFPQPQTLLTLPDEVLLKF</sequence>
<feature type="chain" id="PRO_5001717461" evidence="1">
    <location>
        <begin position="35"/>
        <end position="72"/>
    </location>
</feature>
<dbReference type="EMBL" id="CP008941">
    <property type="protein sequence ID" value="AIK96063.1"/>
    <property type="molecule type" value="Genomic_DNA"/>
</dbReference>
<keyword evidence="3" id="KW-1185">Reference proteome</keyword>
<name>A0A077AWP6_9PROT</name>
<evidence type="ECO:0000256" key="1">
    <source>
        <dbReference type="SAM" id="SignalP"/>
    </source>
</evidence>
<dbReference type="AlphaFoldDB" id="A0A077AWP6"/>
<gene>
    <name evidence="2" type="ORF">ID47_03835</name>
</gene>
<accession>A0A077AWP6</accession>
<organism evidence="2 3">
    <name type="scientific">Candidatus Odyssella acanthamoebae</name>
    <dbReference type="NCBI Taxonomy" id="91604"/>
    <lineage>
        <taxon>Bacteria</taxon>
        <taxon>Pseudomonadati</taxon>
        <taxon>Pseudomonadota</taxon>
        <taxon>Alphaproteobacteria</taxon>
        <taxon>Holosporales</taxon>
        <taxon>Candidatus Paracaedibacteraceae</taxon>
        <taxon>Candidatus Odyssella</taxon>
    </lineage>
</organism>
<dbReference type="KEGG" id="paca:ID47_03835"/>
<dbReference type="HOGENOM" id="CLU_2714909_0_0_5"/>